<dbReference type="InterPro" id="IPR036847">
    <property type="entry name" value="RimP_C_sf"/>
</dbReference>
<keyword evidence="2 3" id="KW-0690">Ribosome biogenesis</keyword>
<evidence type="ECO:0000259" key="6">
    <source>
        <dbReference type="Pfam" id="PF17384"/>
    </source>
</evidence>
<keyword evidence="1 3" id="KW-0963">Cytoplasm</keyword>
<organism evidence="7 8">
    <name type="scientific">Pleomorphomonas diazotrophica</name>
    <dbReference type="NCBI Taxonomy" id="1166257"/>
    <lineage>
        <taxon>Bacteria</taxon>
        <taxon>Pseudomonadati</taxon>
        <taxon>Pseudomonadota</taxon>
        <taxon>Alphaproteobacteria</taxon>
        <taxon>Hyphomicrobiales</taxon>
        <taxon>Pleomorphomonadaceae</taxon>
        <taxon>Pleomorphomonas</taxon>
    </lineage>
</organism>
<evidence type="ECO:0000259" key="5">
    <source>
        <dbReference type="Pfam" id="PF02576"/>
    </source>
</evidence>
<protein>
    <recommendedName>
        <fullName evidence="3">Ribosome maturation factor RimP</fullName>
    </recommendedName>
</protein>
<dbReference type="AlphaFoldDB" id="A0A1I4T6A8"/>
<dbReference type="InterPro" id="IPR035956">
    <property type="entry name" value="RimP_N_sf"/>
</dbReference>
<dbReference type="SUPFAM" id="SSF74942">
    <property type="entry name" value="YhbC-like, C-terminal domain"/>
    <property type="match status" value="1"/>
</dbReference>
<dbReference type="GO" id="GO:0000028">
    <property type="term" value="P:ribosomal small subunit assembly"/>
    <property type="evidence" value="ECO:0007669"/>
    <property type="project" value="TreeGrafter"/>
</dbReference>
<proteinExistence type="inferred from homology"/>
<comment type="subcellular location">
    <subcellularLocation>
        <location evidence="3">Cytoplasm</location>
    </subcellularLocation>
</comment>
<dbReference type="RefSeq" id="WP_101288849.1">
    <property type="nucleotide sequence ID" value="NZ_FOUQ01000005.1"/>
</dbReference>
<dbReference type="PANTHER" id="PTHR33867">
    <property type="entry name" value="RIBOSOME MATURATION FACTOR RIMP"/>
    <property type="match status" value="1"/>
</dbReference>
<dbReference type="Pfam" id="PF02576">
    <property type="entry name" value="RimP_N"/>
    <property type="match status" value="1"/>
</dbReference>
<gene>
    <name evidence="3" type="primary">rimP</name>
    <name evidence="7" type="ORF">CXZ10_09220</name>
</gene>
<accession>A0A1I4T6A8</accession>
<reference evidence="7 8" key="1">
    <citation type="submission" date="2017-12" db="EMBL/GenBank/DDBJ databases">
        <title>Anaerobic carbon monoxide metabolism by Pleomorphomonas carboxyditropha sp. nov., a new mesophilic hydrogenogenic carboxidotroph.</title>
        <authorList>
            <person name="Esquivel-Elizondo S."/>
            <person name="Krajmalnik-Brown R."/>
        </authorList>
    </citation>
    <scope>NUCLEOTIDE SEQUENCE [LARGE SCALE GENOMIC DNA]</scope>
    <source>
        <strain evidence="7 8">R5-392</strain>
    </source>
</reference>
<dbReference type="GO" id="GO:0006412">
    <property type="term" value="P:translation"/>
    <property type="evidence" value="ECO:0007669"/>
    <property type="project" value="TreeGrafter"/>
</dbReference>
<feature type="domain" description="Ribosome maturation factor RimP C-terminal" evidence="6">
    <location>
        <begin position="114"/>
        <end position="183"/>
    </location>
</feature>
<feature type="region of interest" description="Disordered" evidence="4">
    <location>
        <begin position="1"/>
        <end position="21"/>
    </location>
</feature>
<comment type="caution">
    <text evidence="7">The sequence shown here is derived from an EMBL/GenBank/DDBJ whole genome shotgun (WGS) entry which is preliminary data.</text>
</comment>
<comment type="similarity">
    <text evidence="3">Belongs to the RimP family.</text>
</comment>
<dbReference type="InterPro" id="IPR028998">
    <property type="entry name" value="RimP_C"/>
</dbReference>
<dbReference type="NCBIfam" id="NF000932">
    <property type="entry name" value="PRK00092.2-5"/>
    <property type="match status" value="1"/>
</dbReference>
<dbReference type="EMBL" id="PJNW01000005">
    <property type="protein sequence ID" value="PKR89541.1"/>
    <property type="molecule type" value="Genomic_DNA"/>
</dbReference>
<evidence type="ECO:0000256" key="1">
    <source>
        <dbReference type="ARBA" id="ARBA00022490"/>
    </source>
</evidence>
<comment type="function">
    <text evidence="3">Required for maturation of 30S ribosomal subunits.</text>
</comment>
<sequence length="197" mass="21495">MTSEDQPPLPPLGGQSVDTTLDEPRLVTETGVEARVAAIIEPALIDLGYRLVRVRMTGLNGVTLQIFAEKADGTMSVEDCEAASNVISPLLDVDDPIGKAYSLEMSSPGMDRILVRRSDFIRWSGFEAKLELAVPLLGRKRFRGWLTGVKDDKGGMRLLQALEDGTKDIEFPLDTVSEARLVLNEALIREALKAGKS</sequence>
<dbReference type="InterPro" id="IPR003728">
    <property type="entry name" value="Ribosome_maturation_RimP"/>
</dbReference>
<dbReference type="CDD" id="cd01734">
    <property type="entry name" value="YlxS_C"/>
    <property type="match status" value="1"/>
</dbReference>
<evidence type="ECO:0000256" key="3">
    <source>
        <dbReference type="HAMAP-Rule" id="MF_01077"/>
    </source>
</evidence>
<dbReference type="Pfam" id="PF17384">
    <property type="entry name" value="DUF150_C"/>
    <property type="match status" value="1"/>
</dbReference>
<dbReference type="Proteomes" id="UP000233491">
    <property type="component" value="Unassembled WGS sequence"/>
</dbReference>
<name>A0A1I4T6A8_9HYPH</name>
<evidence type="ECO:0000313" key="8">
    <source>
        <dbReference type="Proteomes" id="UP000233491"/>
    </source>
</evidence>
<evidence type="ECO:0000256" key="4">
    <source>
        <dbReference type="SAM" id="MobiDB-lite"/>
    </source>
</evidence>
<feature type="domain" description="Ribosome maturation factor RimP N-terminal" evidence="5">
    <location>
        <begin position="39"/>
        <end position="111"/>
    </location>
</feature>
<dbReference type="SUPFAM" id="SSF75420">
    <property type="entry name" value="YhbC-like, N-terminal domain"/>
    <property type="match status" value="1"/>
</dbReference>
<keyword evidence="8" id="KW-1185">Reference proteome</keyword>
<dbReference type="InterPro" id="IPR028989">
    <property type="entry name" value="RimP_N"/>
</dbReference>
<dbReference type="Gene3D" id="3.30.300.70">
    <property type="entry name" value="RimP-like superfamily, N-terminal"/>
    <property type="match status" value="1"/>
</dbReference>
<dbReference type="PANTHER" id="PTHR33867:SF1">
    <property type="entry name" value="RIBOSOME MATURATION FACTOR RIMP"/>
    <property type="match status" value="1"/>
</dbReference>
<dbReference type="GO" id="GO:0005829">
    <property type="term" value="C:cytosol"/>
    <property type="evidence" value="ECO:0007669"/>
    <property type="project" value="TreeGrafter"/>
</dbReference>
<dbReference type="HAMAP" id="MF_01077">
    <property type="entry name" value="RimP"/>
    <property type="match status" value="1"/>
</dbReference>
<evidence type="ECO:0000256" key="2">
    <source>
        <dbReference type="ARBA" id="ARBA00022517"/>
    </source>
</evidence>
<evidence type="ECO:0000313" key="7">
    <source>
        <dbReference type="EMBL" id="PKR89541.1"/>
    </source>
</evidence>
<dbReference type="OrthoDB" id="9805006at2"/>